<dbReference type="OMA" id="TIWNGSI"/>
<accession>A0A023LE77</accession>
<protein>
    <submittedName>
        <fullName evidence="2">Uncharacterized protein</fullName>
    </submittedName>
</protein>
<evidence type="ECO:0000313" key="2">
    <source>
        <dbReference type="EMBL" id="OJN38897.1"/>
    </source>
</evidence>
<evidence type="ECO:0000313" key="7">
    <source>
        <dbReference type="Proteomes" id="UP000233549"/>
    </source>
</evidence>
<reference evidence="3 7" key="3">
    <citation type="submission" date="2017-12" db="EMBL/GenBank/DDBJ databases">
        <title>Rapid rising of carbapenem-resistant Enterobacteriaceae(CRE) and emergence of colistin resistance genemcr-1 in CRE in the hospital of Henan, China.</title>
        <authorList>
            <person name="Sun Q."/>
            <person name="Zhang R."/>
            <person name="Li Y."/>
            <person name="Shen Y."/>
            <person name="Zhang Y."/>
            <person name="Yang J."/>
            <person name="Shu L."/>
            <person name="Zhou H."/>
            <person name="Wang Y."/>
            <person name="Wang B."/>
            <person name="Shen Z."/>
        </authorList>
    </citation>
    <scope>NUCLEOTIDE SEQUENCE [LARGE SCALE GENOMIC DNA]</scope>
    <source>
        <strain evidence="3 7">3512</strain>
    </source>
</reference>
<dbReference type="EMBL" id="PITP01000010">
    <property type="protein sequence ID" value="PKD89571.1"/>
    <property type="molecule type" value="Genomic_DNA"/>
</dbReference>
<dbReference type="Proteomes" id="UP000254405">
    <property type="component" value="Unassembled WGS sequence"/>
</dbReference>
<evidence type="ECO:0000313" key="6">
    <source>
        <dbReference type="Proteomes" id="UP000225264"/>
    </source>
</evidence>
<dbReference type="EMBL" id="CP024092">
    <property type="protein sequence ID" value="ATP22347.1"/>
    <property type="molecule type" value="Genomic_DNA"/>
</dbReference>
<reference evidence="4 8" key="4">
    <citation type="submission" date="2018-06" db="EMBL/GenBank/DDBJ databases">
        <authorList>
            <consortium name="Pathogen Informatics"/>
            <person name="Doyle S."/>
        </authorList>
    </citation>
    <scope>NUCLEOTIDE SEQUENCE [LARGE SCALE GENOMIC DNA]</scope>
    <source>
        <strain evidence="4 8">NCTC8985</strain>
    </source>
</reference>
<dbReference type="Proteomes" id="UP000233549">
    <property type="component" value="Unassembled WGS sequence"/>
</dbReference>
<evidence type="ECO:0000313" key="5">
    <source>
        <dbReference type="Proteomes" id="UP000184077"/>
    </source>
</evidence>
<evidence type="ECO:0000313" key="8">
    <source>
        <dbReference type="Proteomes" id="UP000254405"/>
    </source>
</evidence>
<name>A0A023LE77_ECOLX</name>
<reference evidence="2 5" key="1">
    <citation type="submission" date="2016-10" db="EMBL/GenBank/DDBJ databases">
        <title>Comprehensive resistome analysis reveals the prevalence of NDM and MCR-1 in Chinese poultry production.</title>
        <authorList>
            <person name="Wang Y."/>
            <person name="Zhang R."/>
            <person name="Li J."/>
            <person name="Wu Z."/>
            <person name="Wenjuan Y."/>
            <person name="Schwarz S."/>
            <person name="Tyrrell J."/>
            <person name="Zheng Y."/>
            <person name="Wang S."/>
            <person name="Shen Z."/>
            <person name="Liu Z."/>
            <person name="Lei L."/>
            <person name="Li M."/>
            <person name="Zhang Q."/>
            <person name="Wu C."/>
            <person name="Zhang Q."/>
            <person name="Wu Y."/>
            <person name="Walsh T."/>
            <person name="Shen J."/>
        </authorList>
    </citation>
    <scope>NUCLEOTIDE SEQUENCE [LARGE SCALE GENOMIC DNA]</scope>
    <source>
        <strain evidence="2 5">574</strain>
    </source>
</reference>
<proteinExistence type="predicted"/>
<evidence type="ECO:0000313" key="1">
    <source>
        <dbReference type="EMBL" id="ATP22347.1"/>
    </source>
</evidence>
<evidence type="ECO:0000313" key="3">
    <source>
        <dbReference type="EMBL" id="PKD89571.1"/>
    </source>
</evidence>
<dbReference type="AlphaFoldDB" id="A0A023LE77"/>
<dbReference type="RefSeq" id="WP_000069486.1">
    <property type="nucleotide sequence ID" value="NZ_BFMZ01000004.1"/>
</dbReference>
<dbReference type="Proteomes" id="UP000184077">
    <property type="component" value="Unassembled WGS sequence"/>
</dbReference>
<reference evidence="1 6" key="2">
    <citation type="submission" date="2017-10" db="EMBL/GenBank/DDBJ databases">
        <title>Genome and in vitro analysis of Escherichia coli resistant to antibiotic.</title>
        <authorList>
            <person name="Pereira U.P."/>
            <person name="Facimoto C.T."/>
            <person name="Campos P.A."/>
            <person name="Araujo B.F."/>
            <person name="Royer S."/>
            <person name="Goncalves I.R."/>
            <person name="Ferreira M.L."/>
            <person name="Gontijo P."/>
            <person name="Ribas R.M."/>
        </authorList>
    </citation>
    <scope>NUCLEOTIDE SEQUENCE [LARGE SCALE GENOMIC DNA]</scope>
    <source>
        <strain evidence="1 6">UFU_EC98</strain>
    </source>
</reference>
<sequence length="72" mass="8555">MSNNLNECDDAFWNGSILGYWLKYTHTRKELLLICRVVSRFTSVRVGILQHREKSHNFYEITVLTMGNDKYQ</sequence>
<dbReference type="EMBL" id="MOHC01000013">
    <property type="protein sequence ID" value="OJN38897.1"/>
    <property type="molecule type" value="Genomic_DNA"/>
</dbReference>
<gene>
    <name evidence="2" type="ORF">BK300_08485</name>
    <name evidence="1" type="ORF">CQ842_01350</name>
    <name evidence="3" type="ORF">CWS33_12135</name>
    <name evidence="4" type="ORF">NCTC8985_01579</name>
</gene>
<organism evidence="2 5">
    <name type="scientific">Escherichia coli</name>
    <dbReference type="NCBI Taxonomy" id="562"/>
    <lineage>
        <taxon>Bacteria</taxon>
        <taxon>Pseudomonadati</taxon>
        <taxon>Pseudomonadota</taxon>
        <taxon>Gammaproteobacteria</taxon>
        <taxon>Enterobacterales</taxon>
        <taxon>Enterobacteriaceae</taxon>
        <taxon>Escherichia</taxon>
    </lineage>
</organism>
<evidence type="ECO:0000313" key="4">
    <source>
        <dbReference type="EMBL" id="STI76323.1"/>
    </source>
</evidence>
<dbReference type="EMBL" id="UGCO01000001">
    <property type="protein sequence ID" value="STI76323.1"/>
    <property type="molecule type" value="Genomic_DNA"/>
</dbReference>